<dbReference type="Proteomes" id="UP001627408">
    <property type="component" value="Unassembled WGS sequence"/>
</dbReference>
<keyword evidence="1" id="KW-0812">Transmembrane</keyword>
<dbReference type="EMBL" id="JBHDIY010000001">
    <property type="protein sequence ID" value="MFL4468340.1"/>
    <property type="molecule type" value="Genomic_DNA"/>
</dbReference>
<proteinExistence type="predicted"/>
<feature type="transmembrane region" description="Helical" evidence="1">
    <location>
        <begin position="30"/>
        <end position="50"/>
    </location>
</feature>
<evidence type="ECO:0000313" key="2">
    <source>
        <dbReference type="EMBL" id="MFL4468340.1"/>
    </source>
</evidence>
<gene>
    <name evidence="2" type="ORF">ACERZ8_00080</name>
</gene>
<accession>A0ABW8UMK2</accession>
<reference evidence="2 3" key="1">
    <citation type="submission" date="2024-08" db="EMBL/GenBank/DDBJ databases">
        <title>Tateyamaria sp. nov., isolated from marine algae.</title>
        <authorList>
            <person name="Choi B.J."/>
            <person name="Kim J.M."/>
            <person name="Lee J.K."/>
            <person name="Choi D.G."/>
            <person name="Bayburt H."/>
            <person name="Baek J.H."/>
            <person name="Han D.M."/>
            <person name="Jeon C.O."/>
        </authorList>
    </citation>
    <scope>NUCLEOTIDE SEQUENCE [LARGE SCALE GENOMIC DNA]</scope>
    <source>
        <strain evidence="2 3">KMU-156</strain>
    </source>
</reference>
<sequence>MAIVLLLVSFVFGLAGATLASVAGFGLAMAILSYIASGMIGAVAVTYLSVRRRAPCPAVSQPQARQASRA</sequence>
<evidence type="ECO:0000313" key="3">
    <source>
        <dbReference type="Proteomes" id="UP001627408"/>
    </source>
</evidence>
<evidence type="ECO:0008006" key="4">
    <source>
        <dbReference type="Google" id="ProtNLM"/>
    </source>
</evidence>
<dbReference type="RefSeq" id="WP_407590095.1">
    <property type="nucleotide sequence ID" value="NZ_JBHDIY010000001.1"/>
</dbReference>
<protein>
    <recommendedName>
        <fullName evidence="4">Major facilitator superfamily (MFS) profile domain-containing protein</fullName>
    </recommendedName>
</protein>
<comment type="caution">
    <text evidence="2">The sequence shown here is derived from an EMBL/GenBank/DDBJ whole genome shotgun (WGS) entry which is preliminary data.</text>
</comment>
<keyword evidence="1" id="KW-1133">Transmembrane helix</keyword>
<name>A0ABW8UMK2_9RHOB</name>
<keyword evidence="3" id="KW-1185">Reference proteome</keyword>
<keyword evidence="1" id="KW-0472">Membrane</keyword>
<organism evidence="2 3">
    <name type="scientific">Tateyamaria armeniaca</name>
    <dbReference type="NCBI Taxonomy" id="2518930"/>
    <lineage>
        <taxon>Bacteria</taxon>
        <taxon>Pseudomonadati</taxon>
        <taxon>Pseudomonadota</taxon>
        <taxon>Alphaproteobacteria</taxon>
        <taxon>Rhodobacterales</taxon>
        <taxon>Roseobacteraceae</taxon>
        <taxon>Tateyamaria</taxon>
    </lineage>
</organism>
<evidence type="ECO:0000256" key="1">
    <source>
        <dbReference type="SAM" id="Phobius"/>
    </source>
</evidence>